<dbReference type="InterPro" id="IPR013320">
    <property type="entry name" value="ConA-like_dom_sf"/>
</dbReference>
<dbReference type="Proteomes" id="UP001201980">
    <property type="component" value="Unassembled WGS sequence"/>
</dbReference>
<evidence type="ECO:0000313" key="11">
    <source>
        <dbReference type="Proteomes" id="UP001201980"/>
    </source>
</evidence>
<protein>
    <recommendedName>
        <fullName evidence="9">Glucanase</fullName>
        <ecNumber evidence="9">3.2.1.-</ecNumber>
    </recommendedName>
</protein>
<evidence type="ECO:0000256" key="2">
    <source>
        <dbReference type="ARBA" id="ARBA00006044"/>
    </source>
</evidence>
<evidence type="ECO:0000256" key="5">
    <source>
        <dbReference type="ARBA" id="ARBA00023001"/>
    </source>
</evidence>
<name>A0AAD5WS93_9PEZI</name>
<evidence type="ECO:0000256" key="7">
    <source>
        <dbReference type="ARBA" id="ARBA00023295"/>
    </source>
</evidence>
<sequence length="238" mass="26036">MRENRRTYTSADINAPTMKQLLVSQSCSLALPPGDVQDNRAFGPLLLVELGVSARGPAADTAKNKSLLNIQSFAQYFFSTWLESHSFVSIMKRYAAISLVAAAAAQQWQRCTGPGSCSTVDAEVVIDANWRRLHEVDGYGNCHDGNEWVDSICGSESECTENCALEGAKYDSTYGASTSGDALELKFVTEHEYGTTIGSRFYLMESEDQYQMLKLMGNKFAFDVELSTLDCGLNGALT</sequence>
<evidence type="ECO:0000256" key="6">
    <source>
        <dbReference type="ARBA" id="ARBA00023277"/>
    </source>
</evidence>
<organism evidence="10 11">
    <name type="scientific">Zalerion maritima</name>
    <dbReference type="NCBI Taxonomy" id="339359"/>
    <lineage>
        <taxon>Eukaryota</taxon>
        <taxon>Fungi</taxon>
        <taxon>Dikarya</taxon>
        <taxon>Ascomycota</taxon>
        <taxon>Pezizomycotina</taxon>
        <taxon>Sordariomycetes</taxon>
        <taxon>Lulworthiomycetidae</taxon>
        <taxon>Lulworthiales</taxon>
        <taxon>Lulworthiaceae</taxon>
        <taxon>Zalerion</taxon>
    </lineage>
</organism>
<keyword evidence="11" id="KW-1185">Reference proteome</keyword>
<dbReference type="PANTHER" id="PTHR33753:SF2">
    <property type="entry name" value="GLYCOSIDE HYDROLASE FAMILY 7 PROTEIN"/>
    <property type="match status" value="1"/>
</dbReference>
<gene>
    <name evidence="10" type="ORF">MKZ38_002673</name>
</gene>
<evidence type="ECO:0000256" key="1">
    <source>
        <dbReference type="ARBA" id="ARBA00001641"/>
    </source>
</evidence>
<keyword evidence="8 9" id="KW-0624">Polysaccharide degradation</keyword>
<dbReference type="Pfam" id="PF00840">
    <property type="entry name" value="Glyco_hydro_7"/>
    <property type="match status" value="1"/>
</dbReference>
<keyword evidence="4 9" id="KW-0378">Hydrolase</keyword>
<keyword evidence="6" id="KW-0119">Carbohydrate metabolism</keyword>
<dbReference type="GO" id="GO:0016162">
    <property type="term" value="F:cellulose 1,4-beta-cellobiosidase activity"/>
    <property type="evidence" value="ECO:0007669"/>
    <property type="project" value="UniProtKB-EC"/>
</dbReference>
<dbReference type="GO" id="GO:0030245">
    <property type="term" value="P:cellulose catabolic process"/>
    <property type="evidence" value="ECO:0007669"/>
    <property type="project" value="UniProtKB-KW"/>
</dbReference>
<comment type="catalytic activity">
    <reaction evidence="1">
        <text>Hydrolysis of (1-&gt;4)-beta-D-glucosidic linkages in cellulose and cellotetraose, releasing cellobiose from the non-reducing ends of the chains.</text>
        <dbReference type="EC" id="3.2.1.91"/>
    </reaction>
</comment>
<evidence type="ECO:0000256" key="4">
    <source>
        <dbReference type="ARBA" id="ARBA00022801"/>
    </source>
</evidence>
<dbReference type="SUPFAM" id="SSF49899">
    <property type="entry name" value="Concanavalin A-like lectins/glucanases"/>
    <property type="match status" value="1"/>
</dbReference>
<dbReference type="Gene3D" id="2.70.100.10">
    <property type="entry name" value="Glycoside hydrolase, family 7, domain"/>
    <property type="match status" value="1"/>
</dbReference>
<keyword evidence="7 9" id="KW-0326">Glycosidase</keyword>
<accession>A0AAD5WS93</accession>
<keyword evidence="3" id="KW-0732">Signal</keyword>
<evidence type="ECO:0000256" key="9">
    <source>
        <dbReference type="RuleBase" id="RU361164"/>
    </source>
</evidence>
<dbReference type="PRINTS" id="PR00734">
    <property type="entry name" value="GLHYDRLASE7"/>
</dbReference>
<evidence type="ECO:0000256" key="3">
    <source>
        <dbReference type="ARBA" id="ARBA00022729"/>
    </source>
</evidence>
<dbReference type="EC" id="3.2.1.-" evidence="9"/>
<dbReference type="InterPro" id="IPR037019">
    <property type="entry name" value="Glyco_hydro_7_sf"/>
</dbReference>
<comment type="caution">
    <text evidence="10">The sequence shown here is derived from an EMBL/GenBank/DDBJ whole genome shotgun (WGS) entry which is preliminary data.</text>
</comment>
<reference evidence="10" key="1">
    <citation type="submission" date="2022-07" db="EMBL/GenBank/DDBJ databases">
        <title>Draft genome sequence of Zalerion maritima ATCC 34329, a (micro)plastics degrading marine fungus.</title>
        <authorList>
            <person name="Paco A."/>
            <person name="Goncalves M.F.M."/>
            <person name="Rocha-Santos T.A.P."/>
            <person name="Alves A."/>
        </authorList>
    </citation>
    <scope>NUCLEOTIDE SEQUENCE</scope>
    <source>
        <strain evidence="10">ATCC 34329</strain>
    </source>
</reference>
<dbReference type="EMBL" id="JAKWBI020000180">
    <property type="protein sequence ID" value="KAJ2900055.1"/>
    <property type="molecule type" value="Genomic_DNA"/>
</dbReference>
<proteinExistence type="inferred from homology"/>
<keyword evidence="5 9" id="KW-0136">Cellulose degradation</keyword>
<dbReference type="PANTHER" id="PTHR33753">
    <property type="entry name" value="1,4-BETA-D-GLUCAN CELLOBIOHYDROLASE B"/>
    <property type="match status" value="1"/>
</dbReference>
<evidence type="ECO:0000256" key="8">
    <source>
        <dbReference type="ARBA" id="ARBA00023326"/>
    </source>
</evidence>
<dbReference type="InterPro" id="IPR001722">
    <property type="entry name" value="Glyco_hydro_7"/>
</dbReference>
<dbReference type="AlphaFoldDB" id="A0AAD5WS93"/>
<comment type="similarity">
    <text evidence="2 9">Belongs to the glycosyl hydrolase 7 (cellulase C) family.</text>
</comment>
<evidence type="ECO:0000313" key="10">
    <source>
        <dbReference type="EMBL" id="KAJ2900055.1"/>
    </source>
</evidence>